<dbReference type="EMBL" id="JBHTIW010000001">
    <property type="protein sequence ID" value="MFD0918394.1"/>
    <property type="molecule type" value="Genomic_DNA"/>
</dbReference>
<gene>
    <name evidence="6" type="ORF">ACFQ16_01435</name>
</gene>
<dbReference type="Gene3D" id="2.40.10.10">
    <property type="entry name" value="Trypsin-like serine proteases"/>
    <property type="match status" value="2"/>
</dbReference>
<organism evidence="6 7">
    <name type="scientific">Saccharopolyspora rosea</name>
    <dbReference type="NCBI Taxonomy" id="524884"/>
    <lineage>
        <taxon>Bacteria</taxon>
        <taxon>Bacillati</taxon>
        <taxon>Actinomycetota</taxon>
        <taxon>Actinomycetes</taxon>
        <taxon>Pseudonocardiales</taxon>
        <taxon>Pseudonocardiaceae</taxon>
        <taxon>Saccharopolyspora</taxon>
    </lineage>
</organism>
<keyword evidence="7" id="KW-1185">Reference proteome</keyword>
<dbReference type="RefSeq" id="WP_263249984.1">
    <property type="nucleotide sequence ID" value="NZ_BAABLT010000034.1"/>
</dbReference>
<dbReference type="InterPro" id="IPR001316">
    <property type="entry name" value="Pept_S1A_streptogrisin"/>
</dbReference>
<evidence type="ECO:0000313" key="7">
    <source>
        <dbReference type="Proteomes" id="UP001597018"/>
    </source>
</evidence>
<dbReference type="InterPro" id="IPR043504">
    <property type="entry name" value="Peptidase_S1_PA_chymotrypsin"/>
</dbReference>
<evidence type="ECO:0000256" key="1">
    <source>
        <dbReference type="ARBA" id="ARBA00007664"/>
    </source>
</evidence>
<dbReference type="SUPFAM" id="SSF50494">
    <property type="entry name" value="Trypsin-like serine proteases"/>
    <property type="match status" value="1"/>
</dbReference>
<evidence type="ECO:0000256" key="4">
    <source>
        <dbReference type="ARBA" id="ARBA00022825"/>
    </source>
</evidence>
<protein>
    <submittedName>
        <fullName evidence="6">S1 family peptidase</fullName>
    </submittedName>
</protein>
<keyword evidence="5" id="KW-1015">Disulfide bond</keyword>
<evidence type="ECO:0000256" key="3">
    <source>
        <dbReference type="ARBA" id="ARBA00022801"/>
    </source>
</evidence>
<accession>A0ABW3FK89</accession>
<evidence type="ECO:0000256" key="2">
    <source>
        <dbReference type="ARBA" id="ARBA00022670"/>
    </source>
</evidence>
<comment type="caution">
    <text evidence="6">The sequence shown here is derived from an EMBL/GenBank/DDBJ whole genome shotgun (WGS) entry which is preliminary data.</text>
</comment>
<dbReference type="Proteomes" id="UP001597018">
    <property type="component" value="Unassembled WGS sequence"/>
</dbReference>
<reference evidence="7" key="1">
    <citation type="journal article" date="2019" name="Int. J. Syst. Evol. Microbiol.">
        <title>The Global Catalogue of Microorganisms (GCM) 10K type strain sequencing project: providing services to taxonomists for standard genome sequencing and annotation.</title>
        <authorList>
            <consortium name="The Broad Institute Genomics Platform"/>
            <consortium name="The Broad Institute Genome Sequencing Center for Infectious Disease"/>
            <person name="Wu L."/>
            <person name="Ma J."/>
        </authorList>
    </citation>
    <scope>NUCLEOTIDE SEQUENCE [LARGE SCALE GENOMIC DNA]</scope>
    <source>
        <strain evidence="7">CCUG 56401</strain>
    </source>
</reference>
<evidence type="ECO:0000313" key="6">
    <source>
        <dbReference type="EMBL" id="MFD0918394.1"/>
    </source>
</evidence>
<keyword evidence="2" id="KW-0645">Protease</keyword>
<dbReference type="InterPro" id="IPR009003">
    <property type="entry name" value="Peptidase_S1_PA"/>
</dbReference>
<dbReference type="PRINTS" id="PR00861">
    <property type="entry name" value="ALYTICPTASE"/>
</dbReference>
<name>A0ABW3FK89_9PSEU</name>
<proteinExistence type="inferred from homology"/>
<keyword evidence="4" id="KW-0720">Serine protease</keyword>
<keyword evidence="3" id="KW-0378">Hydrolase</keyword>
<comment type="similarity">
    <text evidence="1">Belongs to the peptidase S1 family.</text>
</comment>
<sequence>MLSIRELRDRAVIRPIKRAVEDQLLDLPGVTGVDIGEKHRAGRRTGQQVIVVSVVRKRPSDDLPSEVRIPDDVLGIPTDVVEEHPVLQHIHCDTRDPLPPRQRRGDRSGMVCGGSGISPCRGVRLAPPDVPVAGEYRRVGTLGMLVTGNAPAVVTMGLTTFDVACLDDAWSVGDRMAEPGQERVQADLARAALSGRVDAAAVTIATGLEASCLVDGFGPVTGAGTAYPGERVHKSGFGTGLTSGVVTSTDATLRIDHGEALGVRVLREQIRIAASDVRFCGPGDAGAAVLDADGRVVGLHVAGARDGAVGFASPIGDVLTELDVELCAEPQRIRV</sequence>
<evidence type="ECO:0000256" key="5">
    <source>
        <dbReference type="ARBA" id="ARBA00023157"/>
    </source>
</evidence>